<dbReference type="Pfam" id="PF13613">
    <property type="entry name" value="HTH_Tnp_4"/>
    <property type="match status" value="1"/>
</dbReference>
<gene>
    <name evidence="8" type="ORF">MCOR_50650</name>
</gene>
<keyword evidence="9" id="KW-1185">Reference proteome</keyword>
<protein>
    <recommendedName>
        <fullName evidence="7">THAP-type domain-containing protein</fullName>
    </recommendedName>
</protein>
<keyword evidence="4" id="KW-0862">Zinc</keyword>
<dbReference type="InterPro" id="IPR006612">
    <property type="entry name" value="THAP_Znf"/>
</dbReference>
<feature type="domain" description="THAP-type" evidence="7">
    <location>
        <begin position="1"/>
        <end position="91"/>
    </location>
</feature>
<dbReference type="InterPro" id="IPR027806">
    <property type="entry name" value="HARBI1_dom"/>
</dbReference>
<dbReference type="Proteomes" id="UP000507470">
    <property type="component" value="Unassembled WGS sequence"/>
</dbReference>
<evidence type="ECO:0000313" key="8">
    <source>
        <dbReference type="EMBL" id="CAC5418197.1"/>
    </source>
</evidence>
<sequence length="446" mass="51244">MVNYCRVIGCHNRSDRETHLQFYRLPKVKKNQGEACEKLCDERRRVWLARLQQKFDGKNLDNIRVCSAHFISGKRAELYQKDSPDWAPSVNMSVTEIKEKQVHKLLSPEMSRFQRRQQRTEKAKECAAAKSLLNLQDTTVEEPEQETGEQSQTDLTSHVIDSMTSELQTLRSENIKLKSEVEISAHIVSLLLKMYILTLMRLRLNVNATFLSYEFSVSASTVSRIFFEVIDVMYIRMKPLVFWPEREELRKTMPMQFRKYFGTKCVVIIDCFEVFIDRPSNLKARAETWSSYKHHNTVKFLIGITPQGTVSYISKAWGGRASDKKITENSGFLSKFLPGDLVLADRGFDIEASVGSLMAEVKIPAFTKGKNQLAPIDLETTRKIANVRIHVERVIGTVRQKYTILNGPLPVDFLMCRENENLTLIDKVGHVYCACVHLCDSVVDFN</sequence>
<proteinExistence type="predicted"/>
<name>A0A6J8ED72_MYTCO</name>
<evidence type="ECO:0000256" key="5">
    <source>
        <dbReference type="ARBA" id="ARBA00023125"/>
    </source>
</evidence>
<evidence type="ECO:0000256" key="6">
    <source>
        <dbReference type="PROSITE-ProRule" id="PRU00309"/>
    </source>
</evidence>
<dbReference type="GO" id="GO:0003677">
    <property type="term" value="F:DNA binding"/>
    <property type="evidence" value="ECO:0007669"/>
    <property type="project" value="UniProtKB-UniRule"/>
</dbReference>
<dbReference type="Pfam" id="PF05485">
    <property type="entry name" value="THAP"/>
    <property type="match status" value="1"/>
</dbReference>
<evidence type="ECO:0000256" key="1">
    <source>
        <dbReference type="ARBA" id="ARBA00001968"/>
    </source>
</evidence>
<dbReference type="PROSITE" id="PS50950">
    <property type="entry name" value="ZF_THAP"/>
    <property type="match status" value="1"/>
</dbReference>
<keyword evidence="5 6" id="KW-0238">DNA-binding</keyword>
<evidence type="ECO:0000256" key="4">
    <source>
        <dbReference type="ARBA" id="ARBA00022833"/>
    </source>
</evidence>
<dbReference type="Pfam" id="PF13359">
    <property type="entry name" value="DDE_Tnp_4"/>
    <property type="match status" value="1"/>
</dbReference>
<dbReference type="AlphaFoldDB" id="A0A6J8ED72"/>
<accession>A0A6J8ED72</accession>
<dbReference type="PANTHER" id="PTHR23080">
    <property type="entry name" value="THAP DOMAIN PROTEIN"/>
    <property type="match status" value="1"/>
</dbReference>
<reference evidence="8 9" key="1">
    <citation type="submission" date="2020-06" db="EMBL/GenBank/DDBJ databases">
        <authorList>
            <person name="Li R."/>
            <person name="Bekaert M."/>
        </authorList>
    </citation>
    <scope>NUCLEOTIDE SEQUENCE [LARGE SCALE GENOMIC DNA]</scope>
    <source>
        <strain evidence="9">wild</strain>
    </source>
</reference>
<dbReference type="SUPFAM" id="SSF57716">
    <property type="entry name" value="Glucocorticoid receptor-like (DNA-binding domain)"/>
    <property type="match status" value="1"/>
</dbReference>
<organism evidence="8 9">
    <name type="scientific">Mytilus coruscus</name>
    <name type="common">Sea mussel</name>
    <dbReference type="NCBI Taxonomy" id="42192"/>
    <lineage>
        <taxon>Eukaryota</taxon>
        <taxon>Metazoa</taxon>
        <taxon>Spiralia</taxon>
        <taxon>Lophotrochozoa</taxon>
        <taxon>Mollusca</taxon>
        <taxon>Bivalvia</taxon>
        <taxon>Autobranchia</taxon>
        <taxon>Pteriomorphia</taxon>
        <taxon>Mytilida</taxon>
        <taxon>Mytiloidea</taxon>
        <taxon>Mytilidae</taxon>
        <taxon>Mytilinae</taxon>
        <taxon>Mytilus</taxon>
    </lineage>
</organism>
<comment type="cofactor">
    <cofactor evidence="1">
        <name>a divalent metal cation</name>
        <dbReference type="ChEBI" id="CHEBI:60240"/>
    </cofactor>
</comment>
<dbReference type="InterPro" id="IPR027805">
    <property type="entry name" value="Transposase_HTH_dom"/>
</dbReference>
<evidence type="ECO:0000313" key="9">
    <source>
        <dbReference type="Proteomes" id="UP000507470"/>
    </source>
</evidence>
<dbReference type="SMART" id="SM00980">
    <property type="entry name" value="THAP"/>
    <property type="match status" value="1"/>
</dbReference>
<dbReference type="EMBL" id="CACVKT020008884">
    <property type="protein sequence ID" value="CAC5418197.1"/>
    <property type="molecule type" value="Genomic_DNA"/>
</dbReference>
<dbReference type="GO" id="GO:0008270">
    <property type="term" value="F:zinc ion binding"/>
    <property type="evidence" value="ECO:0007669"/>
    <property type="project" value="UniProtKB-KW"/>
</dbReference>
<dbReference type="OrthoDB" id="7331812at2759"/>
<evidence type="ECO:0000256" key="2">
    <source>
        <dbReference type="ARBA" id="ARBA00022723"/>
    </source>
</evidence>
<evidence type="ECO:0000256" key="3">
    <source>
        <dbReference type="ARBA" id="ARBA00022771"/>
    </source>
</evidence>
<keyword evidence="3 6" id="KW-0863">Zinc-finger</keyword>
<keyword evidence="2" id="KW-0479">Metal-binding</keyword>
<evidence type="ECO:0000259" key="7">
    <source>
        <dbReference type="PROSITE" id="PS50950"/>
    </source>
</evidence>